<dbReference type="PANTHER" id="PTHR43777">
    <property type="entry name" value="MOLYBDENUM COFACTOR CYTIDYLYLTRANSFERASE"/>
    <property type="match status" value="1"/>
</dbReference>
<dbReference type="KEGG" id="rca:Rcas_0659"/>
<name>A7NH37_ROSCS</name>
<dbReference type="RefSeq" id="WP_012119215.1">
    <property type="nucleotide sequence ID" value="NC_009767.1"/>
</dbReference>
<accession>A7NH37</accession>
<dbReference type="EMBL" id="CP000804">
    <property type="protein sequence ID" value="ABU56784.1"/>
    <property type="molecule type" value="Genomic_DNA"/>
</dbReference>
<dbReference type="InterPro" id="IPR025877">
    <property type="entry name" value="MobA-like_NTP_Trfase"/>
</dbReference>
<dbReference type="HOGENOM" id="CLU_061980_2_0_0"/>
<reference evidence="2 3" key="1">
    <citation type="submission" date="2007-08" db="EMBL/GenBank/DDBJ databases">
        <title>Complete sequence of Roseiflexus castenholzii DSM 13941.</title>
        <authorList>
            <consortium name="US DOE Joint Genome Institute"/>
            <person name="Copeland A."/>
            <person name="Lucas S."/>
            <person name="Lapidus A."/>
            <person name="Barry K."/>
            <person name="Glavina del Rio T."/>
            <person name="Dalin E."/>
            <person name="Tice H."/>
            <person name="Pitluck S."/>
            <person name="Thompson L.S."/>
            <person name="Brettin T."/>
            <person name="Bruce D."/>
            <person name="Detter J.C."/>
            <person name="Han C."/>
            <person name="Tapia R."/>
            <person name="Schmutz J."/>
            <person name="Larimer F."/>
            <person name="Land M."/>
            <person name="Hauser L."/>
            <person name="Kyrpides N."/>
            <person name="Mikhailova N."/>
            <person name="Bryant D.A."/>
            <person name="Hanada S."/>
            <person name="Tsukatani Y."/>
            <person name="Richardson P."/>
        </authorList>
    </citation>
    <scope>NUCLEOTIDE SEQUENCE [LARGE SCALE GENOMIC DNA]</scope>
    <source>
        <strain evidence="3">DSM 13941 / HLO8</strain>
    </source>
</reference>
<gene>
    <name evidence="2" type="ordered locus">Rcas_0659</name>
</gene>
<feature type="domain" description="MobA-like NTP transferase" evidence="1">
    <location>
        <begin position="14"/>
        <end position="173"/>
    </location>
</feature>
<dbReference type="PANTHER" id="PTHR43777:SF1">
    <property type="entry name" value="MOLYBDENUM COFACTOR CYTIDYLYLTRANSFERASE"/>
    <property type="match status" value="1"/>
</dbReference>
<dbReference type="OrthoDB" id="9797742at2"/>
<dbReference type="Pfam" id="PF12804">
    <property type="entry name" value="NTP_transf_3"/>
    <property type="match status" value="1"/>
</dbReference>
<dbReference type="GO" id="GO:0016779">
    <property type="term" value="F:nucleotidyltransferase activity"/>
    <property type="evidence" value="ECO:0007669"/>
    <property type="project" value="UniProtKB-ARBA"/>
</dbReference>
<sequence>MSKSADPDRPAIAGIILAAGTSSRMGRPKQLLDWGERPLVRAIAETACTARLDEVIIVTRSADRAVTAALADLPVRIVPNPLAAAGQSTSLHAGIAALSPSIAAAVILLGDQPFVTAAIIEALVNAWCDDRAPIIAPVFAGTRGNPVLFDRSVFAELLAIEGDQGARGVIARNPARVHCVHFDDDRPLLDIDTPEAYAYARLVLESTR</sequence>
<evidence type="ECO:0000259" key="1">
    <source>
        <dbReference type="Pfam" id="PF12804"/>
    </source>
</evidence>
<organism evidence="2 3">
    <name type="scientific">Roseiflexus castenholzii (strain DSM 13941 / HLO8)</name>
    <dbReference type="NCBI Taxonomy" id="383372"/>
    <lineage>
        <taxon>Bacteria</taxon>
        <taxon>Bacillati</taxon>
        <taxon>Chloroflexota</taxon>
        <taxon>Chloroflexia</taxon>
        <taxon>Chloroflexales</taxon>
        <taxon>Roseiflexineae</taxon>
        <taxon>Roseiflexaceae</taxon>
        <taxon>Roseiflexus</taxon>
    </lineage>
</organism>
<protein>
    <submittedName>
        <fullName evidence="2">4-diphosphocytidyl-2C-methyl-D-erythritol synthase</fullName>
    </submittedName>
</protein>
<dbReference type="CDD" id="cd04182">
    <property type="entry name" value="GT_2_like_f"/>
    <property type="match status" value="1"/>
</dbReference>
<dbReference type="Gene3D" id="3.90.550.10">
    <property type="entry name" value="Spore Coat Polysaccharide Biosynthesis Protein SpsA, Chain A"/>
    <property type="match status" value="1"/>
</dbReference>
<evidence type="ECO:0000313" key="3">
    <source>
        <dbReference type="Proteomes" id="UP000000263"/>
    </source>
</evidence>
<dbReference type="InterPro" id="IPR029044">
    <property type="entry name" value="Nucleotide-diphossugar_trans"/>
</dbReference>
<dbReference type="SUPFAM" id="SSF53448">
    <property type="entry name" value="Nucleotide-diphospho-sugar transferases"/>
    <property type="match status" value="1"/>
</dbReference>
<keyword evidence="3" id="KW-1185">Reference proteome</keyword>
<dbReference type="eggNOG" id="COG2068">
    <property type="taxonomic scope" value="Bacteria"/>
</dbReference>
<proteinExistence type="predicted"/>
<dbReference type="Proteomes" id="UP000000263">
    <property type="component" value="Chromosome"/>
</dbReference>
<dbReference type="STRING" id="383372.Rcas_0659"/>
<dbReference type="AlphaFoldDB" id="A7NH37"/>
<evidence type="ECO:0000313" key="2">
    <source>
        <dbReference type="EMBL" id="ABU56784.1"/>
    </source>
</evidence>